<proteinExistence type="predicted"/>
<comment type="caution">
    <text evidence="1">The sequence shown here is derived from an EMBL/GenBank/DDBJ whole genome shotgun (WGS) entry which is preliminary data.</text>
</comment>
<evidence type="ECO:0000313" key="1">
    <source>
        <dbReference type="EMBL" id="MDR9836581.1"/>
    </source>
</evidence>
<protein>
    <submittedName>
        <fullName evidence="1">Uncharacterized protein</fullName>
    </submittedName>
</protein>
<reference evidence="1" key="1">
    <citation type="submission" date="2023-04" db="EMBL/GenBank/DDBJ databases">
        <title>Description of first Herbaspirillum huttiense subsp. nephrolepsisexaltata and Herbaspirillum huttiense subsp. lycopersicon.</title>
        <authorList>
            <person name="Poudel M."/>
            <person name="Sharma A."/>
            <person name="Goss E."/>
            <person name="Tapia J.H."/>
            <person name="Harmon C.M."/>
            <person name="Jones J.B."/>
        </authorList>
    </citation>
    <scope>NUCLEOTIDE SEQUENCE</scope>
    <source>
        <strain evidence="1">G21-1742</strain>
    </source>
</reference>
<gene>
    <name evidence="1" type="ORF">RI046_12825</name>
</gene>
<name>A0AAJ2LV29_9BURK</name>
<organism evidence="1 2">
    <name type="scientific">Herbaspirillum huttiense</name>
    <dbReference type="NCBI Taxonomy" id="863372"/>
    <lineage>
        <taxon>Bacteria</taxon>
        <taxon>Pseudomonadati</taxon>
        <taxon>Pseudomonadota</taxon>
        <taxon>Betaproteobacteria</taxon>
        <taxon>Burkholderiales</taxon>
        <taxon>Oxalobacteraceae</taxon>
        <taxon>Herbaspirillum</taxon>
    </lineage>
</organism>
<dbReference type="AlphaFoldDB" id="A0AAJ2LV29"/>
<dbReference type="Pfam" id="PF10720">
    <property type="entry name" value="DUF2515"/>
    <property type="match status" value="2"/>
</dbReference>
<evidence type="ECO:0000313" key="2">
    <source>
        <dbReference type="Proteomes" id="UP001246152"/>
    </source>
</evidence>
<dbReference type="EMBL" id="JAVLSM010000006">
    <property type="protein sequence ID" value="MDR9836581.1"/>
    <property type="molecule type" value="Genomic_DNA"/>
</dbReference>
<dbReference type="InterPro" id="IPR019658">
    <property type="entry name" value="DUF2515"/>
</dbReference>
<sequence>MGASDKVQSQTNTTENSKQELKCDCNLMWSMIQEMSTKRLCKLHGRNEGSIIPVYSDRARRIAATYARFYLEKEDYGDPAKKGRFYWMALGAFASKTVACSLDDIRVATIDTVFKGLAKGNLWLFYDISGWHWYYTRFGTSFDLCISQRDASAYITAVKEQVTNYPWKDEALSKINNMRTFDKIQAGFSLVKQIEEESDRVERRKLQWDHLIKIAEHEQYVILQPLIYADKDFSDWVAFQRWRLVNLVSPELRLAFTSACDSKQPLKKSVAPKGTILEDYKSRMDWITQAADRFHQLMGQERAYMEQELSTIAGWVHMDESLDLENRPMMLPPI</sequence>
<dbReference type="Proteomes" id="UP001246152">
    <property type="component" value="Unassembled WGS sequence"/>
</dbReference>
<accession>A0AAJ2LV29</accession>